<evidence type="ECO:0000313" key="9">
    <source>
        <dbReference type="WBParaSite" id="nRc.2.0.1.t27595-RA"/>
    </source>
</evidence>
<evidence type="ECO:0000313" key="8">
    <source>
        <dbReference type="Proteomes" id="UP000887565"/>
    </source>
</evidence>
<evidence type="ECO:0000256" key="7">
    <source>
        <dbReference type="SAM" id="Phobius"/>
    </source>
</evidence>
<evidence type="ECO:0000256" key="1">
    <source>
        <dbReference type="ARBA" id="ARBA00004141"/>
    </source>
</evidence>
<evidence type="ECO:0000256" key="4">
    <source>
        <dbReference type="ARBA" id="ARBA00022976"/>
    </source>
</evidence>
<keyword evidence="6 7" id="KW-0472">Membrane</keyword>
<dbReference type="GO" id="GO:0016020">
    <property type="term" value="C:membrane"/>
    <property type="evidence" value="ECO:0007669"/>
    <property type="project" value="UniProtKB-SubCell"/>
</dbReference>
<dbReference type="AlphaFoldDB" id="A0A915JN23"/>
<dbReference type="OMA" id="DTNNYLH"/>
<dbReference type="GO" id="GO:0007219">
    <property type="term" value="P:Notch signaling pathway"/>
    <property type="evidence" value="ECO:0007669"/>
    <property type="project" value="UniProtKB-KW"/>
</dbReference>
<accession>A0A915JN23</accession>
<feature type="transmembrane region" description="Helical" evidence="7">
    <location>
        <begin position="6"/>
        <end position="25"/>
    </location>
</feature>
<keyword evidence="8" id="KW-1185">Reference proteome</keyword>
<dbReference type="PANTHER" id="PTHR12889">
    <property type="entry name" value="GAMMA-SECRETASE SUBUNIT APH-1"/>
    <property type="match status" value="1"/>
</dbReference>
<evidence type="ECO:0000256" key="2">
    <source>
        <dbReference type="ARBA" id="ARBA00005577"/>
    </source>
</evidence>
<feature type="transmembrane region" description="Helical" evidence="7">
    <location>
        <begin position="217"/>
        <end position="237"/>
    </location>
</feature>
<dbReference type="Proteomes" id="UP000887565">
    <property type="component" value="Unplaced"/>
</dbReference>
<dbReference type="WBParaSite" id="nRc.2.0.1.t27595-RA">
    <property type="protein sequence ID" value="nRc.2.0.1.t27595-RA"/>
    <property type="gene ID" value="nRc.2.0.1.g27595"/>
</dbReference>
<feature type="transmembrane region" description="Helical" evidence="7">
    <location>
        <begin position="32"/>
        <end position="56"/>
    </location>
</feature>
<feature type="transmembrane region" description="Helical" evidence="7">
    <location>
        <begin position="157"/>
        <end position="180"/>
    </location>
</feature>
<sequence>MGALECAGCAMIAFGAPFSLFVFFIACDPLRVIICVAGAFFWLLSLLVSSLLWFAMVPLRQSLIFGLLESVFFQEIFRYLYYSLLKKAELGLDKLSAKGMHIEGVHSLKNAKHTTALVVGLGFGVISGAFSLINVLADGSGPGTLGLPTALGLSQHYATYTFFVTSSLLGAAIILLHIAWNVLFWHGLDQKNYYMAGAVVVDHFAVSLVTLCNSYGAYGYTISIVGINLLVIVIWTYKVAGGSLSNFKNALVSCLICRCPPPVDPDEQNG</sequence>
<comment type="similarity">
    <text evidence="2">Belongs to the APH-1 family.</text>
</comment>
<dbReference type="Pfam" id="PF06105">
    <property type="entry name" value="Aph-1"/>
    <property type="match status" value="1"/>
</dbReference>
<evidence type="ECO:0000256" key="3">
    <source>
        <dbReference type="ARBA" id="ARBA00022692"/>
    </source>
</evidence>
<dbReference type="InterPro" id="IPR009294">
    <property type="entry name" value="Aph-1"/>
</dbReference>
<keyword evidence="5 7" id="KW-1133">Transmembrane helix</keyword>
<feature type="transmembrane region" description="Helical" evidence="7">
    <location>
        <begin position="192"/>
        <end position="211"/>
    </location>
</feature>
<evidence type="ECO:0000256" key="5">
    <source>
        <dbReference type="ARBA" id="ARBA00022989"/>
    </source>
</evidence>
<evidence type="ECO:0000256" key="6">
    <source>
        <dbReference type="ARBA" id="ARBA00023136"/>
    </source>
</evidence>
<feature type="transmembrane region" description="Helical" evidence="7">
    <location>
        <begin position="116"/>
        <end position="137"/>
    </location>
</feature>
<protein>
    <submittedName>
        <fullName evidence="9">Gamma-secretase subunit Aph-1</fullName>
    </submittedName>
</protein>
<keyword evidence="3 7" id="KW-0812">Transmembrane</keyword>
<keyword evidence="4" id="KW-0914">Notch signaling pathway</keyword>
<proteinExistence type="inferred from homology"/>
<name>A0A915JN23_ROMCU</name>
<organism evidence="8 9">
    <name type="scientific">Romanomermis culicivorax</name>
    <name type="common">Nematode worm</name>
    <dbReference type="NCBI Taxonomy" id="13658"/>
    <lineage>
        <taxon>Eukaryota</taxon>
        <taxon>Metazoa</taxon>
        <taxon>Ecdysozoa</taxon>
        <taxon>Nematoda</taxon>
        <taxon>Enoplea</taxon>
        <taxon>Dorylaimia</taxon>
        <taxon>Mermithida</taxon>
        <taxon>Mermithoidea</taxon>
        <taxon>Mermithidae</taxon>
        <taxon>Romanomermis</taxon>
    </lineage>
</organism>
<comment type="subcellular location">
    <subcellularLocation>
        <location evidence="1">Membrane</location>
        <topology evidence="1">Multi-pass membrane protein</topology>
    </subcellularLocation>
</comment>
<reference evidence="9" key="1">
    <citation type="submission" date="2022-11" db="UniProtKB">
        <authorList>
            <consortium name="WormBaseParasite"/>
        </authorList>
    </citation>
    <scope>IDENTIFICATION</scope>
</reference>
<dbReference type="GO" id="GO:0016485">
    <property type="term" value="P:protein processing"/>
    <property type="evidence" value="ECO:0007669"/>
    <property type="project" value="InterPro"/>
</dbReference>